<dbReference type="Pfam" id="PF17042">
    <property type="entry name" value="NBD_C"/>
    <property type="match status" value="1"/>
</dbReference>
<keyword evidence="6" id="KW-0119">Carbohydrate metabolism</keyword>
<dbReference type="NCBIfam" id="NF043035">
    <property type="entry name" value="OxoTetrKin"/>
    <property type="match status" value="1"/>
</dbReference>
<evidence type="ECO:0000256" key="8">
    <source>
        <dbReference type="ARBA" id="ARBA00036346"/>
    </source>
</evidence>
<protein>
    <recommendedName>
        <fullName evidence="11">3-oxo-tetronate kinase</fullName>
        <ecNumber evidence="10">2.7.1.217</ecNumber>
    </recommendedName>
    <alternativeName>
        <fullName evidence="12">3-dehydrotetronate 4-kinase</fullName>
    </alternativeName>
</protein>
<feature type="domain" description="Four-carbon acid sugar kinase nucleotide binding" evidence="14">
    <location>
        <begin position="255"/>
        <end position="410"/>
    </location>
</feature>
<comment type="function">
    <text evidence="9">Catalyzes the ATP-dependent phosphorylation of 3-oxo-tetronate to 3-oxo-tetronate 4-phosphate.</text>
</comment>
<keyword evidence="2" id="KW-0808">Transferase</keyword>
<dbReference type="Gene3D" id="3.40.980.20">
    <property type="entry name" value="Four-carbon acid sugar kinase, nucleotide binding domain"/>
    <property type="match status" value="1"/>
</dbReference>
<comment type="similarity">
    <text evidence="1">Belongs to the four-carbon acid sugar kinase family.</text>
</comment>
<organism evidence="15 16">
    <name type="scientific">Sulfitobacter faviae</name>
    <dbReference type="NCBI Taxonomy" id="1775881"/>
    <lineage>
        <taxon>Bacteria</taxon>
        <taxon>Pseudomonadati</taxon>
        <taxon>Pseudomonadota</taxon>
        <taxon>Alphaproteobacteria</taxon>
        <taxon>Rhodobacterales</taxon>
        <taxon>Roseobacteraceae</taxon>
        <taxon>Sulfitobacter</taxon>
    </lineage>
</organism>
<proteinExistence type="inferred from homology"/>
<dbReference type="GO" id="GO:0016301">
    <property type="term" value="F:kinase activity"/>
    <property type="evidence" value="ECO:0007669"/>
    <property type="project" value="UniProtKB-KW"/>
</dbReference>
<evidence type="ECO:0000256" key="11">
    <source>
        <dbReference type="ARBA" id="ARBA00039461"/>
    </source>
</evidence>
<name>A0AAX3LSW3_9RHOB</name>
<evidence type="ECO:0000256" key="5">
    <source>
        <dbReference type="ARBA" id="ARBA00022840"/>
    </source>
</evidence>
<keyword evidence="4 15" id="KW-0418">Kinase</keyword>
<keyword evidence="5" id="KW-0067">ATP-binding</keyword>
<dbReference type="InterPro" id="IPR037051">
    <property type="entry name" value="4-carb_acid_sugar_kinase_N_sf"/>
</dbReference>
<dbReference type="EC" id="2.7.1.217" evidence="10"/>
<feature type="domain" description="Four-carbon acid sugar kinase N-terminal" evidence="13">
    <location>
        <begin position="3"/>
        <end position="228"/>
    </location>
</feature>
<dbReference type="SUPFAM" id="SSF142764">
    <property type="entry name" value="YgbK-like"/>
    <property type="match status" value="1"/>
</dbReference>
<dbReference type="AlphaFoldDB" id="A0AAX3LSW3"/>
<dbReference type="InterPro" id="IPR042213">
    <property type="entry name" value="NBD_C_sf"/>
</dbReference>
<evidence type="ECO:0000256" key="9">
    <source>
        <dbReference type="ARBA" id="ARBA00037335"/>
    </source>
</evidence>
<evidence type="ECO:0000313" key="15">
    <source>
        <dbReference type="EMBL" id="WCE71783.1"/>
    </source>
</evidence>
<evidence type="ECO:0000256" key="12">
    <source>
        <dbReference type="ARBA" id="ARBA00041377"/>
    </source>
</evidence>
<dbReference type="Pfam" id="PF07005">
    <property type="entry name" value="SBD_N"/>
    <property type="match status" value="1"/>
</dbReference>
<evidence type="ECO:0000256" key="3">
    <source>
        <dbReference type="ARBA" id="ARBA00022741"/>
    </source>
</evidence>
<gene>
    <name evidence="15" type="ORF">PL336_03185</name>
</gene>
<dbReference type="GO" id="GO:0005524">
    <property type="term" value="F:ATP binding"/>
    <property type="evidence" value="ECO:0007669"/>
    <property type="project" value="UniProtKB-KW"/>
</dbReference>
<evidence type="ECO:0000256" key="4">
    <source>
        <dbReference type="ARBA" id="ARBA00022777"/>
    </source>
</evidence>
<dbReference type="EMBL" id="CP116423">
    <property type="protein sequence ID" value="WCE71783.1"/>
    <property type="molecule type" value="Genomic_DNA"/>
</dbReference>
<evidence type="ECO:0000256" key="7">
    <source>
        <dbReference type="ARBA" id="ARBA00035898"/>
    </source>
</evidence>
<dbReference type="InterPro" id="IPR010737">
    <property type="entry name" value="4-carb_acid_sugar_kinase_N"/>
</dbReference>
<evidence type="ECO:0000259" key="14">
    <source>
        <dbReference type="Pfam" id="PF17042"/>
    </source>
</evidence>
<evidence type="ECO:0000256" key="10">
    <source>
        <dbReference type="ARBA" id="ARBA00039095"/>
    </source>
</evidence>
<reference evidence="15" key="1">
    <citation type="submission" date="2023-01" db="EMBL/GenBank/DDBJ databases">
        <title>Comparative genomic analysis of cold water coral derived Sulfitobacter faviae: insights into their metabolism and habitat adaptation.</title>
        <authorList>
            <person name="Guo Y."/>
            <person name="Lin S."/>
            <person name="Huang Z."/>
            <person name="Tang K."/>
            <person name="Wang X."/>
        </authorList>
    </citation>
    <scope>NUCLEOTIDE SEQUENCE</scope>
    <source>
        <strain evidence="15">SCSIO W_1865</strain>
    </source>
</reference>
<evidence type="ECO:0000256" key="6">
    <source>
        <dbReference type="ARBA" id="ARBA00023277"/>
    </source>
</evidence>
<keyword evidence="3" id="KW-0547">Nucleotide-binding</keyword>
<evidence type="ECO:0000256" key="1">
    <source>
        <dbReference type="ARBA" id="ARBA00005715"/>
    </source>
</evidence>
<dbReference type="Proteomes" id="UP001210770">
    <property type="component" value="Chromosome"/>
</dbReference>
<dbReference type="InterPro" id="IPR050007">
    <property type="entry name" value="OtnK"/>
</dbReference>
<comment type="catalytic activity">
    <reaction evidence="7">
        <text>3-dehydro-L-erythronate + ATP = 3-dehydro-4-O-phospho-L-erythronate + ADP + H(+)</text>
        <dbReference type="Rhea" id="RHEA:52552"/>
        <dbReference type="ChEBI" id="CHEBI:15378"/>
        <dbReference type="ChEBI" id="CHEBI:30616"/>
        <dbReference type="ChEBI" id="CHEBI:136592"/>
        <dbReference type="ChEBI" id="CHEBI:136670"/>
        <dbReference type="ChEBI" id="CHEBI:456216"/>
        <dbReference type="EC" id="2.7.1.217"/>
    </reaction>
</comment>
<accession>A0AAX3LSW3</accession>
<comment type="catalytic activity">
    <reaction evidence="8">
        <text>3-dehydro-D-erythronate + ATP = 3-dehydro-4-O-phospho-D-erythronate + ADP + H(+)</text>
        <dbReference type="Rhea" id="RHEA:52556"/>
        <dbReference type="ChEBI" id="CHEBI:15378"/>
        <dbReference type="ChEBI" id="CHEBI:30616"/>
        <dbReference type="ChEBI" id="CHEBI:57958"/>
        <dbReference type="ChEBI" id="CHEBI:136593"/>
        <dbReference type="ChEBI" id="CHEBI:456216"/>
        <dbReference type="EC" id="2.7.1.217"/>
    </reaction>
</comment>
<dbReference type="InterPro" id="IPR031475">
    <property type="entry name" value="NBD_C"/>
</dbReference>
<evidence type="ECO:0000256" key="2">
    <source>
        <dbReference type="ARBA" id="ARBA00022679"/>
    </source>
</evidence>
<sequence>MVLGAIADDFTGATDLANTLVGEGMRVVQVIGVPGPEATYGDADAVVVALKSRTAPVEDAIAESLAALEWLQSEGAEQILFKYCSTFDSTPKGNIGPVADALREALSCELTLICPAFPKNGRTIYNGVLFVEELPLAESSMKDHPLTPMRDSNLMRLMEAQSTGKVGLIPASIVQQGVPAIRARMEALIAEGVSYAVIDALNEADLRTIGKAATDHKLITGGSGIALGLPANFRGRGKIAPKQDTDFLPNEGRALILAGSCSAATRAQLAQAKALWPHAKVDIDKIAAGKDMVTELAEWAIAQPTDSPVIIYGSADPEEVAGIQKRYGVAASGQMMEDTLSALAQRLTEAGFHRVVVAGGETSGAVVSALQIKTLEIGPEIAPGVPWTQALDRPLTLALKSGNFGQPSFFEDALKVLP</sequence>
<evidence type="ECO:0000313" key="16">
    <source>
        <dbReference type="Proteomes" id="UP001210770"/>
    </source>
</evidence>
<evidence type="ECO:0000259" key="13">
    <source>
        <dbReference type="Pfam" id="PF07005"/>
    </source>
</evidence>
<dbReference type="Gene3D" id="3.40.50.10840">
    <property type="entry name" value="Putative sugar-binding, N-terminal domain"/>
    <property type="match status" value="1"/>
</dbReference>